<feature type="compositionally biased region" description="Polar residues" evidence="1">
    <location>
        <begin position="68"/>
        <end position="82"/>
    </location>
</feature>
<comment type="caution">
    <text evidence="2">The sequence shown here is derived from an EMBL/GenBank/DDBJ whole genome shotgun (WGS) entry which is preliminary data.</text>
</comment>
<evidence type="ECO:0000256" key="1">
    <source>
        <dbReference type="SAM" id="MobiDB-lite"/>
    </source>
</evidence>
<reference evidence="2 3" key="1">
    <citation type="journal article" date="2011" name="Stand. Genomic Sci.">
        <title>High quality draft genome sequence of Segniliparus rugosus CDC 945(T)= (ATCC BAA-974(T)).</title>
        <authorList>
            <person name="Earl A.M."/>
            <person name="Desjardins C.A."/>
            <person name="Fitzgerald M.G."/>
            <person name="Arachchi H.M."/>
            <person name="Zeng Q."/>
            <person name="Mehta T."/>
            <person name="Griggs A."/>
            <person name="Birren B.W."/>
            <person name="Toney N.C."/>
            <person name="Carr J."/>
            <person name="Posey J."/>
            <person name="Butler W.R."/>
        </authorList>
    </citation>
    <scope>NUCLEOTIDE SEQUENCE [LARGE SCALE GENOMIC DNA]</scope>
    <source>
        <strain evidence="3">ATCC BAA-974 / DSM 45345 / CCUG 50838 / CIP 108380 / JCM 13579 / CDC 945</strain>
    </source>
</reference>
<dbReference type="AlphaFoldDB" id="U1N9E9"/>
<feature type="compositionally biased region" description="Low complexity" evidence="1">
    <location>
        <begin position="173"/>
        <end position="182"/>
    </location>
</feature>
<proteinExistence type="predicted"/>
<evidence type="ECO:0000313" key="3">
    <source>
        <dbReference type="Proteomes" id="UP000004816"/>
    </source>
</evidence>
<sequence>MEWETALGGHGKGRPYAPHPRAGEPVRPPARRRGGTPAEAQPREQVARPAQRSASEIDLAAPRERQQPQEQSSAPTHETIVSDQRHASDTAQTERREEAEAIEREGPRHAATEPSEETSGPEWGQDAQARAERERPFNFDGPHTTTHDHAAEPPSGHTEAQSSAAAPVEHADAATQAQSADDSGAATVDVQYADTSAQAAGAMAAANTGFGPTETEYRPHTGQRVYDKSLGELPDAAPPATDTRSVLKALTQLLAFAVEGRTSHLAPDRAPLECAVSVCEDWQGARQWRVFSNAGYGVVPPGVQVPSICDLGFETGIGLTLAWPEGRRAHITHAVIGVQSAMEIAYRDYQFRQANEAAQGRRLALLGIGTTGAVPVEAHRALIETAGRALGGNAPDPEIVAAAGVAREPANADPALASLTHPLYKAAESLAERLDIAQTRMDWHQQIGVFPFPRTGELSDHATLAAVAGRVS</sequence>
<dbReference type="RefSeq" id="WP_021030040.1">
    <property type="nucleotide sequence ID" value="NZ_KI391953.1"/>
</dbReference>
<dbReference type="EMBL" id="ACZI02000001">
    <property type="protein sequence ID" value="ERG69418.1"/>
    <property type="molecule type" value="Genomic_DNA"/>
</dbReference>
<dbReference type="HOGENOM" id="CLU_578576_0_0_11"/>
<accession>U1N9E9</accession>
<feature type="region of interest" description="Disordered" evidence="1">
    <location>
        <begin position="1"/>
        <end position="182"/>
    </location>
</feature>
<evidence type="ECO:0000313" key="2">
    <source>
        <dbReference type="EMBL" id="ERG69418.1"/>
    </source>
</evidence>
<name>U1N9E9_SEGRC</name>
<keyword evidence="3" id="KW-1185">Reference proteome</keyword>
<feature type="compositionally biased region" description="Basic and acidic residues" evidence="1">
    <location>
        <begin position="83"/>
        <end position="111"/>
    </location>
</feature>
<dbReference type="Proteomes" id="UP000004816">
    <property type="component" value="Unassembled WGS sequence"/>
</dbReference>
<gene>
    <name evidence="2" type="ORF">HMPREF9336_04114</name>
</gene>
<protein>
    <submittedName>
        <fullName evidence="2">Uncharacterized protein</fullName>
    </submittedName>
</protein>
<organism evidence="2 3">
    <name type="scientific">Segniliparus rugosus (strain ATCC BAA-974 / DSM 45345 / CCUG 50838 / CIP 108380 / JCM 13579 / CDC 945)</name>
    <dbReference type="NCBI Taxonomy" id="679197"/>
    <lineage>
        <taxon>Bacteria</taxon>
        <taxon>Bacillati</taxon>
        <taxon>Actinomycetota</taxon>
        <taxon>Actinomycetes</taxon>
        <taxon>Mycobacteriales</taxon>
        <taxon>Segniliparaceae</taxon>
        <taxon>Segniliparus</taxon>
    </lineage>
</organism>